<evidence type="ECO:0000313" key="3">
    <source>
        <dbReference type="Proteomes" id="UP001303601"/>
    </source>
</evidence>
<evidence type="ECO:0000256" key="1">
    <source>
        <dbReference type="SAM" id="SignalP"/>
    </source>
</evidence>
<organism evidence="2 3">
    <name type="scientific">Metamycoplasma equirhinis</name>
    <dbReference type="NCBI Taxonomy" id="92402"/>
    <lineage>
        <taxon>Bacteria</taxon>
        <taxon>Bacillati</taxon>
        <taxon>Mycoplasmatota</taxon>
        <taxon>Mycoplasmoidales</taxon>
        <taxon>Metamycoplasmataceae</taxon>
        <taxon>Metamycoplasma</taxon>
    </lineage>
</organism>
<dbReference type="GeneID" id="94493556"/>
<feature type="signal peptide" evidence="1">
    <location>
        <begin position="1"/>
        <end position="23"/>
    </location>
</feature>
<sequence length="250" mass="28461">MKKSKKILLAFAAISPLFVLPLASVSCKDPKGPKVNNNVEMQSHLDIKIAKVAKNQESVDPEEVVKKFLDAKNWDEVKELFKKYNIAFEVSTEAPKGAEYAVAKSTHAHADEGIIHLDITRTVNGKSETKRFEIGGFKKEVIEAKYTFGNYELTTKSKKQITPYELKVKIIEAQNKGFEELIKVLAEFVEVKKIKEDDKESQFSFDEKSIEEVKDSGQLHFEKVYLYQKSKPEAKTEAKSHFVITDLKKE</sequence>
<dbReference type="Proteomes" id="UP001303601">
    <property type="component" value="Chromosome"/>
</dbReference>
<dbReference type="PROSITE" id="PS51257">
    <property type="entry name" value="PROKAR_LIPOPROTEIN"/>
    <property type="match status" value="1"/>
</dbReference>
<feature type="chain" id="PRO_5045269699" description="Variable surface lipoprotein" evidence="1">
    <location>
        <begin position="24"/>
        <end position="250"/>
    </location>
</feature>
<gene>
    <name evidence="2" type="ORF">R9B83_01555</name>
</gene>
<dbReference type="RefSeq" id="WP_140031622.1">
    <property type="nucleotide sequence ID" value="NZ_CP137845.1"/>
</dbReference>
<protein>
    <recommendedName>
        <fullName evidence="4">Variable surface lipoprotein</fullName>
    </recommendedName>
</protein>
<evidence type="ECO:0008006" key="4">
    <source>
        <dbReference type="Google" id="ProtNLM"/>
    </source>
</evidence>
<evidence type="ECO:0000313" key="2">
    <source>
        <dbReference type="EMBL" id="WPB53663.1"/>
    </source>
</evidence>
<keyword evidence="1" id="KW-0732">Signal</keyword>
<reference evidence="2" key="1">
    <citation type="submission" date="2023-11" db="EMBL/GenBank/DDBJ databases">
        <title>Completed genome sequence of Mycoplasma equirhinis type strain M432/72.</title>
        <authorList>
            <person name="Spergser J."/>
        </authorList>
    </citation>
    <scope>NUCLEOTIDE SEQUENCE [LARGE SCALE GENOMIC DNA]</scope>
    <source>
        <strain evidence="2">M432/72</strain>
    </source>
</reference>
<keyword evidence="3" id="KW-1185">Reference proteome</keyword>
<dbReference type="EMBL" id="CP137845">
    <property type="protein sequence ID" value="WPB53663.1"/>
    <property type="molecule type" value="Genomic_DNA"/>
</dbReference>
<accession>A0ABZ0P9H0</accession>
<proteinExistence type="predicted"/>
<name>A0ABZ0P9H0_9BACT</name>